<evidence type="ECO:0000256" key="1">
    <source>
        <dbReference type="SAM" id="MobiDB-lite"/>
    </source>
</evidence>
<accession>A0ABN3JYR4</accession>
<sequence>MVHGDPGARGFPRQEARGGAQKVSGVHQDDAAVHAPPTLGTTGTTGATTVTDGVRPVVVRFFRVRFESARPCGACRSGLDPRRGGRPVSTVRDGAPLKKADYAGQLSDMRTVRMRARL</sequence>
<comment type="caution">
    <text evidence="2">The sequence shown here is derived from an EMBL/GenBank/DDBJ whole genome shotgun (WGS) entry which is preliminary data.</text>
</comment>
<keyword evidence="3" id="KW-1185">Reference proteome</keyword>
<feature type="compositionally biased region" description="Low complexity" evidence="1">
    <location>
        <begin position="38"/>
        <end position="49"/>
    </location>
</feature>
<feature type="region of interest" description="Disordered" evidence="1">
    <location>
        <begin position="1"/>
        <end position="49"/>
    </location>
</feature>
<protein>
    <submittedName>
        <fullName evidence="2">Uncharacterized protein</fullName>
    </submittedName>
</protein>
<name>A0ABN3JYR4_9ACTN</name>
<evidence type="ECO:0000313" key="3">
    <source>
        <dbReference type="Proteomes" id="UP001501638"/>
    </source>
</evidence>
<gene>
    <name evidence="2" type="ORF">GCM10010405_29750</name>
</gene>
<dbReference type="Proteomes" id="UP001501638">
    <property type="component" value="Unassembled WGS sequence"/>
</dbReference>
<reference evidence="2 3" key="1">
    <citation type="journal article" date="2019" name="Int. J. Syst. Evol. Microbiol.">
        <title>The Global Catalogue of Microorganisms (GCM) 10K type strain sequencing project: providing services to taxonomists for standard genome sequencing and annotation.</title>
        <authorList>
            <consortium name="The Broad Institute Genomics Platform"/>
            <consortium name="The Broad Institute Genome Sequencing Center for Infectious Disease"/>
            <person name="Wu L."/>
            <person name="Ma J."/>
        </authorList>
    </citation>
    <scope>NUCLEOTIDE SEQUENCE [LARGE SCALE GENOMIC DNA]</scope>
    <source>
        <strain evidence="2 3">JCM 6305</strain>
    </source>
</reference>
<dbReference type="EMBL" id="BAAASZ010000020">
    <property type="protein sequence ID" value="GAA2444257.1"/>
    <property type="molecule type" value="Genomic_DNA"/>
</dbReference>
<organism evidence="2 3">
    <name type="scientific">Streptomyces macrosporus</name>
    <dbReference type="NCBI Taxonomy" id="44032"/>
    <lineage>
        <taxon>Bacteria</taxon>
        <taxon>Bacillati</taxon>
        <taxon>Actinomycetota</taxon>
        <taxon>Actinomycetes</taxon>
        <taxon>Kitasatosporales</taxon>
        <taxon>Streptomycetaceae</taxon>
        <taxon>Streptomyces</taxon>
    </lineage>
</organism>
<proteinExistence type="predicted"/>
<evidence type="ECO:0000313" key="2">
    <source>
        <dbReference type="EMBL" id="GAA2444257.1"/>
    </source>
</evidence>